<dbReference type="eggNOG" id="ENOG502RJU0">
    <property type="taxonomic scope" value="Eukaryota"/>
</dbReference>
<dbReference type="RefSeq" id="XP_024328427.1">
    <property type="nucleotide sequence ID" value="XM_024464346.1"/>
</dbReference>
<dbReference type="OrthoDB" id="3430910at2759"/>
<proteinExistence type="predicted"/>
<protein>
    <submittedName>
        <fullName evidence="2">Uncharacterized protein</fullName>
    </submittedName>
</protein>
<dbReference type="Proteomes" id="UP000077154">
    <property type="component" value="Unassembled WGS sequence"/>
</dbReference>
<dbReference type="VEuPathDB" id="FungiDB:GMDG_06497"/>
<organism evidence="2">
    <name type="scientific">Pseudogymnoascus destructans</name>
    <dbReference type="NCBI Taxonomy" id="655981"/>
    <lineage>
        <taxon>Eukaryota</taxon>
        <taxon>Fungi</taxon>
        <taxon>Dikarya</taxon>
        <taxon>Ascomycota</taxon>
        <taxon>Pezizomycotina</taxon>
        <taxon>Leotiomycetes</taxon>
        <taxon>Thelebolales</taxon>
        <taxon>Thelebolaceae</taxon>
        <taxon>Pseudogymnoascus</taxon>
    </lineage>
</organism>
<dbReference type="GeneID" id="36283752"/>
<gene>
    <name evidence="2" type="ORF">VC83_00659</name>
</gene>
<accession>A0A177AM60</accession>
<sequence length="416" mass="45801">MEGADTEDGATNRGPRNSLVPNNIADSLLRDVLQRRKHYEANCRHVAGRRDDVYKEIPINHLVPLAFHTTPSLLENFQDIDGVVQAVSEQYSSDKYKSDLFGDWQKYCKALNSQQRAVATFEGAIFFAAESISKPKEREAWISSSLDHLRLLKQLSSVSGDDKNGQKRKRGAGQDGRPSALDGHNPATRARSIEKTEVLAGVNLQAGSVPSLDSSFSEAIIAPMSDQSSAAAENGYQAEASKTNIAMMAEVDKLRSILGDYLVDGMNASRMRHHEKDIRWITFTNTVRLHVADDKGEDFKLEIWLCLSVGKAISQAKKNFTPSELGRSPLADNAENRLEDVIKPVEDLRSILGAYLFEAMKASNWRKEEETAGMSIGTSAVDVSFPDGDDGTDCKVVVMLGFGAGVDMFAKIYPRL</sequence>
<dbReference type="EMBL" id="KV441386">
    <property type="protein sequence ID" value="OAF63157.1"/>
    <property type="molecule type" value="Genomic_DNA"/>
</dbReference>
<feature type="region of interest" description="Disordered" evidence="1">
    <location>
        <begin position="157"/>
        <end position="187"/>
    </location>
</feature>
<name>A0A177AM60_9PEZI</name>
<reference evidence="2" key="1">
    <citation type="submission" date="2016-03" db="EMBL/GenBank/DDBJ databases">
        <title>Updated assembly of Pseudogymnoascus destructans, the fungus causing white-nose syndrome of bats.</title>
        <authorList>
            <person name="Palmer J.M."/>
            <person name="Drees K.P."/>
            <person name="Foster J.T."/>
            <person name="Lindner D.L."/>
        </authorList>
    </citation>
    <scope>NUCLEOTIDE SEQUENCE [LARGE SCALE GENOMIC DNA]</scope>
    <source>
        <strain evidence="2">20631-21</strain>
    </source>
</reference>
<evidence type="ECO:0000313" key="2">
    <source>
        <dbReference type="EMBL" id="OAF63157.1"/>
    </source>
</evidence>
<dbReference type="AlphaFoldDB" id="A0A177AM60"/>
<evidence type="ECO:0000256" key="1">
    <source>
        <dbReference type="SAM" id="MobiDB-lite"/>
    </source>
</evidence>
<feature type="region of interest" description="Disordered" evidence="1">
    <location>
        <begin position="1"/>
        <end position="22"/>
    </location>
</feature>